<dbReference type="EMBL" id="CAJNOR010006915">
    <property type="protein sequence ID" value="CAF1606507.1"/>
    <property type="molecule type" value="Genomic_DNA"/>
</dbReference>
<dbReference type="Proteomes" id="UP000663828">
    <property type="component" value="Unassembled WGS sequence"/>
</dbReference>
<sequence>MWLHELNKLKGASSKEQTNKITKHFQKTSTTQCSTYNNNHPRQMELSMAIVNNLIIKLGLPLSIVERSAFIDFMKTVDSKFTVTSRGTLSRTVQ</sequence>
<name>A0A815RKL1_ADIRI</name>
<organism evidence="1 4">
    <name type="scientific">Adineta ricciae</name>
    <name type="common">Rotifer</name>
    <dbReference type="NCBI Taxonomy" id="249248"/>
    <lineage>
        <taxon>Eukaryota</taxon>
        <taxon>Metazoa</taxon>
        <taxon>Spiralia</taxon>
        <taxon>Gnathifera</taxon>
        <taxon>Rotifera</taxon>
        <taxon>Eurotatoria</taxon>
        <taxon>Bdelloidea</taxon>
        <taxon>Adinetida</taxon>
        <taxon>Adinetidae</taxon>
        <taxon>Adineta</taxon>
    </lineage>
</organism>
<keyword evidence="3" id="KW-1185">Reference proteome</keyword>
<evidence type="ECO:0000313" key="1">
    <source>
        <dbReference type="EMBL" id="CAF1476325.1"/>
    </source>
</evidence>
<dbReference type="Proteomes" id="UP000663852">
    <property type="component" value="Unassembled WGS sequence"/>
</dbReference>
<dbReference type="AlphaFoldDB" id="A0A815RKL1"/>
<comment type="caution">
    <text evidence="1">The sequence shown here is derived from an EMBL/GenBank/DDBJ whole genome shotgun (WGS) entry which is preliminary data.</text>
</comment>
<evidence type="ECO:0000313" key="3">
    <source>
        <dbReference type="Proteomes" id="UP000663828"/>
    </source>
</evidence>
<evidence type="ECO:0000313" key="4">
    <source>
        <dbReference type="Proteomes" id="UP000663852"/>
    </source>
</evidence>
<dbReference type="EMBL" id="CAJNOJ010000526">
    <property type="protein sequence ID" value="CAF1476325.1"/>
    <property type="molecule type" value="Genomic_DNA"/>
</dbReference>
<gene>
    <name evidence="1" type="ORF">EDS130_LOCUS41140</name>
    <name evidence="2" type="ORF">XAT740_LOCUS48342</name>
</gene>
<dbReference type="OrthoDB" id="10057873at2759"/>
<evidence type="ECO:0000313" key="2">
    <source>
        <dbReference type="EMBL" id="CAF1606507.1"/>
    </source>
</evidence>
<reference evidence="1" key="1">
    <citation type="submission" date="2021-02" db="EMBL/GenBank/DDBJ databases">
        <authorList>
            <person name="Nowell W R."/>
        </authorList>
    </citation>
    <scope>NUCLEOTIDE SEQUENCE</scope>
</reference>
<protein>
    <submittedName>
        <fullName evidence="1">Uncharacterized protein</fullName>
    </submittedName>
</protein>
<proteinExistence type="predicted"/>
<accession>A0A815RKL1</accession>